<protein>
    <submittedName>
        <fullName evidence="1">Uncharacterized protein</fullName>
    </submittedName>
</protein>
<dbReference type="AlphaFoldDB" id="A0A0F9K4U4"/>
<name>A0A0F9K4U4_9ZZZZ</name>
<accession>A0A0F9K4U4</accession>
<reference evidence="1" key="1">
    <citation type="journal article" date="2015" name="Nature">
        <title>Complex archaea that bridge the gap between prokaryotes and eukaryotes.</title>
        <authorList>
            <person name="Spang A."/>
            <person name="Saw J.H."/>
            <person name="Jorgensen S.L."/>
            <person name="Zaremba-Niedzwiedzka K."/>
            <person name="Martijn J."/>
            <person name="Lind A.E."/>
            <person name="van Eijk R."/>
            <person name="Schleper C."/>
            <person name="Guy L."/>
            <person name="Ettema T.J."/>
        </authorList>
    </citation>
    <scope>NUCLEOTIDE SEQUENCE</scope>
</reference>
<proteinExistence type="predicted"/>
<feature type="non-terminal residue" evidence="1">
    <location>
        <position position="1"/>
    </location>
</feature>
<comment type="caution">
    <text evidence="1">The sequence shown here is derived from an EMBL/GenBank/DDBJ whole genome shotgun (WGS) entry which is preliminary data.</text>
</comment>
<sequence>LIEERHASPKKKTITEIKAEIEASEEMLVLHEKERVLDAKRKLLEAIYDGADQNHKTLSRELTRRTNVFDRGLE</sequence>
<dbReference type="EMBL" id="LAZR01009947">
    <property type="protein sequence ID" value="KKM69686.1"/>
    <property type="molecule type" value="Genomic_DNA"/>
</dbReference>
<evidence type="ECO:0000313" key="1">
    <source>
        <dbReference type="EMBL" id="KKM69686.1"/>
    </source>
</evidence>
<gene>
    <name evidence="1" type="ORF">LCGC14_1448180</name>
</gene>
<organism evidence="1">
    <name type="scientific">marine sediment metagenome</name>
    <dbReference type="NCBI Taxonomy" id="412755"/>
    <lineage>
        <taxon>unclassified sequences</taxon>
        <taxon>metagenomes</taxon>
        <taxon>ecological metagenomes</taxon>
    </lineage>
</organism>